<feature type="domain" description="HTH marR-type" evidence="1">
    <location>
        <begin position="16"/>
        <end position="163"/>
    </location>
</feature>
<protein>
    <submittedName>
        <fullName evidence="2">MarR family transcriptional regulator</fullName>
    </submittedName>
</protein>
<dbReference type="PROSITE" id="PS50995">
    <property type="entry name" value="HTH_MARR_2"/>
    <property type="match status" value="1"/>
</dbReference>
<accession>A0A9X1VZK6</accession>
<dbReference type="GO" id="GO:0006950">
    <property type="term" value="P:response to stress"/>
    <property type="evidence" value="ECO:0007669"/>
    <property type="project" value="TreeGrafter"/>
</dbReference>
<dbReference type="SUPFAM" id="SSF46785">
    <property type="entry name" value="Winged helix' DNA-binding domain"/>
    <property type="match status" value="1"/>
</dbReference>
<dbReference type="Pfam" id="PF12802">
    <property type="entry name" value="MarR_2"/>
    <property type="match status" value="1"/>
</dbReference>
<dbReference type="InterPro" id="IPR039422">
    <property type="entry name" value="MarR/SlyA-like"/>
</dbReference>
<dbReference type="EMBL" id="JALGBI010000003">
    <property type="protein sequence ID" value="MCJ0765789.1"/>
    <property type="molecule type" value="Genomic_DNA"/>
</dbReference>
<dbReference type="AlphaFoldDB" id="A0A9X1VZK6"/>
<dbReference type="SMART" id="SM00347">
    <property type="entry name" value="HTH_MARR"/>
    <property type="match status" value="1"/>
</dbReference>
<sequence length="163" mass="17617">MTSSLPGLPAEDGWRQTHLGRLLGHAMRRFDARVLALMAHNVEVPLALSNLAARAQVSAAHIHITRHLALEGSRLTDLAEQAGMSKQAMGDLVDQCEAWGLVLREADPRDARARRVRFTPTGLAWLQAFRDAVAQAEAEFRAEVGADVATVAMIGLEAYGAQA</sequence>
<name>A0A9X1VZK6_9BURK</name>
<evidence type="ECO:0000313" key="3">
    <source>
        <dbReference type="Proteomes" id="UP001139447"/>
    </source>
</evidence>
<dbReference type="RefSeq" id="WP_243309381.1">
    <property type="nucleotide sequence ID" value="NZ_JALGBI010000003.1"/>
</dbReference>
<dbReference type="InterPro" id="IPR036388">
    <property type="entry name" value="WH-like_DNA-bd_sf"/>
</dbReference>
<keyword evidence="3" id="KW-1185">Reference proteome</keyword>
<evidence type="ECO:0000259" key="1">
    <source>
        <dbReference type="PROSITE" id="PS50995"/>
    </source>
</evidence>
<dbReference type="PANTHER" id="PTHR33164">
    <property type="entry name" value="TRANSCRIPTIONAL REGULATOR, MARR FAMILY"/>
    <property type="match status" value="1"/>
</dbReference>
<dbReference type="InterPro" id="IPR036390">
    <property type="entry name" value="WH_DNA-bd_sf"/>
</dbReference>
<comment type="caution">
    <text evidence="2">The sequence shown here is derived from an EMBL/GenBank/DDBJ whole genome shotgun (WGS) entry which is preliminary data.</text>
</comment>
<dbReference type="InterPro" id="IPR000835">
    <property type="entry name" value="HTH_MarR-typ"/>
</dbReference>
<dbReference type="Gene3D" id="1.10.10.10">
    <property type="entry name" value="Winged helix-like DNA-binding domain superfamily/Winged helix DNA-binding domain"/>
    <property type="match status" value="1"/>
</dbReference>
<evidence type="ECO:0000313" key="2">
    <source>
        <dbReference type="EMBL" id="MCJ0765789.1"/>
    </source>
</evidence>
<proteinExistence type="predicted"/>
<organism evidence="2 3">
    <name type="scientific">Variovorax terrae</name>
    <dbReference type="NCBI Taxonomy" id="2923278"/>
    <lineage>
        <taxon>Bacteria</taxon>
        <taxon>Pseudomonadati</taxon>
        <taxon>Pseudomonadota</taxon>
        <taxon>Betaproteobacteria</taxon>
        <taxon>Burkholderiales</taxon>
        <taxon>Comamonadaceae</taxon>
        <taxon>Variovorax</taxon>
    </lineage>
</organism>
<reference evidence="2" key="1">
    <citation type="submission" date="2022-03" db="EMBL/GenBank/DDBJ databases">
        <authorList>
            <person name="Woo C.Y."/>
        </authorList>
    </citation>
    <scope>NUCLEOTIDE SEQUENCE</scope>
    <source>
        <strain evidence="2">CYS-02</strain>
    </source>
</reference>
<dbReference type="GO" id="GO:0003700">
    <property type="term" value="F:DNA-binding transcription factor activity"/>
    <property type="evidence" value="ECO:0007669"/>
    <property type="project" value="InterPro"/>
</dbReference>
<dbReference type="PANTHER" id="PTHR33164:SF57">
    <property type="entry name" value="MARR-FAMILY TRANSCRIPTIONAL REGULATOR"/>
    <property type="match status" value="1"/>
</dbReference>
<dbReference type="Proteomes" id="UP001139447">
    <property type="component" value="Unassembled WGS sequence"/>
</dbReference>
<gene>
    <name evidence="2" type="ORF">MMF98_21455</name>
</gene>